<dbReference type="InterPro" id="IPR036138">
    <property type="entry name" value="PBP_dimer_sf"/>
</dbReference>
<dbReference type="InterPro" id="IPR001460">
    <property type="entry name" value="PCN-bd_Tpept"/>
</dbReference>
<dbReference type="GO" id="GO:0005886">
    <property type="term" value="C:plasma membrane"/>
    <property type="evidence" value="ECO:0007669"/>
    <property type="project" value="TreeGrafter"/>
</dbReference>
<dbReference type="Pfam" id="PF03717">
    <property type="entry name" value="PBP_dimer"/>
    <property type="match status" value="1"/>
</dbReference>
<dbReference type="InterPro" id="IPR050515">
    <property type="entry name" value="Beta-lactam/transpept"/>
</dbReference>
<keyword evidence="6" id="KW-0131">Cell cycle</keyword>
<organism evidence="6 7">
    <name type="scientific">Bipolaricaulis sibiricus</name>
    <dbReference type="NCBI Taxonomy" id="2501609"/>
    <lineage>
        <taxon>Bacteria</taxon>
        <taxon>Candidatus Bipolaricaulota</taxon>
        <taxon>Candidatus Bipolaricaulia</taxon>
        <taxon>Candidatus Bipolaricaulales</taxon>
        <taxon>Candidatus Bipolaricaulaceae</taxon>
        <taxon>Candidatus Bipolaricaulis</taxon>
    </lineage>
</organism>
<name>A0A410FVB4_BIPS1</name>
<evidence type="ECO:0000259" key="5">
    <source>
        <dbReference type="Pfam" id="PF03717"/>
    </source>
</evidence>
<dbReference type="SUPFAM" id="SSF56519">
    <property type="entry name" value="Penicillin binding protein dimerisation domain"/>
    <property type="match status" value="1"/>
</dbReference>
<dbReference type="Gene3D" id="3.90.1310.10">
    <property type="entry name" value="Penicillin-binding protein 2a (Domain 2)"/>
    <property type="match status" value="1"/>
</dbReference>
<evidence type="ECO:0000313" key="6">
    <source>
        <dbReference type="EMBL" id="QAA76973.1"/>
    </source>
</evidence>
<keyword evidence="2 3" id="KW-0472">Membrane</keyword>
<dbReference type="PANTHER" id="PTHR30627">
    <property type="entry name" value="PEPTIDOGLYCAN D,D-TRANSPEPTIDASE"/>
    <property type="match status" value="1"/>
</dbReference>
<dbReference type="AlphaFoldDB" id="A0A410FVB4"/>
<dbReference type="InterPro" id="IPR005311">
    <property type="entry name" value="PBP_dimer"/>
</dbReference>
<proteinExistence type="predicted"/>
<feature type="transmembrane region" description="Helical" evidence="3">
    <location>
        <begin position="6"/>
        <end position="27"/>
    </location>
</feature>
<dbReference type="Gene3D" id="3.40.710.10">
    <property type="entry name" value="DD-peptidase/beta-lactamase superfamily"/>
    <property type="match status" value="1"/>
</dbReference>
<evidence type="ECO:0000313" key="7">
    <source>
        <dbReference type="Proteomes" id="UP000287233"/>
    </source>
</evidence>
<dbReference type="PANTHER" id="PTHR30627:SF1">
    <property type="entry name" value="PEPTIDOGLYCAN D,D-TRANSPEPTIDASE FTSI"/>
    <property type="match status" value="1"/>
</dbReference>
<reference evidence="7" key="1">
    <citation type="submission" date="2018-12" db="EMBL/GenBank/DDBJ databases">
        <title>Complete genome sequence of an uncultured bacterium of the candidate phylum Bipolaricaulota.</title>
        <authorList>
            <person name="Kadnikov V.V."/>
            <person name="Mardanov A.V."/>
            <person name="Beletsky A.V."/>
            <person name="Frank Y.A."/>
            <person name="Karnachuk O.V."/>
            <person name="Ravin N.V."/>
        </authorList>
    </citation>
    <scope>NUCLEOTIDE SEQUENCE [LARGE SCALE GENOMIC DNA]</scope>
</reference>
<protein>
    <submittedName>
        <fullName evidence="6">Cell division protein FtsI [Peptidoglycan synthetase]</fullName>
    </submittedName>
</protein>
<dbReference type="EMBL" id="CP034928">
    <property type="protein sequence ID" value="QAA76973.1"/>
    <property type="molecule type" value="Genomic_DNA"/>
</dbReference>
<dbReference type="Gene3D" id="3.30.450.330">
    <property type="match status" value="1"/>
</dbReference>
<evidence type="ECO:0000256" key="1">
    <source>
        <dbReference type="ARBA" id="ARBA00004370"/>
    </source>
</evidence>
<keyword evidence="6" id="KW-0132">Cell division</keyword>
<evidence type="ECO:0000259" key="4">
    <source>
        <dbReference type="Pfam" id="PF00905"/>
    </source>
</evidence>
<comment type="subcellular location">
    <subcellularLocation>
        <location evidence="1">Membrane</location>
    </subcellularLocation>
</comment>
<sequence>MEGTISRAIVAFSVLALGGLVVVGRLVQLQVVEHRRWSAVAQSIQEDVVELPARRGAIYDRNGVPLAYDVPAYAIALDNYLLTKPELLVDLLVRELGMSRSEASDRVYRTSYFTWLSRAVDYSVGQRIRAQAQSLGIRGLLFFESWKRAYPQGSLALPVLGVVGVDGVGLAGMELLFDEHLAGRPRRVRLLRGPGGQILDLWEEDPGAPGQPLQLTLDVRIQWVCEREIARGLQTYAGAERGFALVMDPHTGEVLGLAHGPAVDPGRPDPALLHPWSVTHVFEPGSLFKALVGLAAFDQGLVTPDDVFSGDSPILVGGVQVKNARGRSYGTVTFRRAMAESVNTVLVQVAERLGIERTYAYVTRMGFGQRTGIELPGEVNGIVNPRERWTALDLAVTSFGQGVAVTGIQLGAAFAALANGGTLVRPRLLPGPAEVRGQIASAAACRTMREVLGYTVNVGTGTPAAVPGFNVGGKSGTAEMAIPGRGYVADHVTTGMAAFFPWEEPQFVILAVYQTSTNPEFWSGSTAVPSVGEIVRGMAQLGIVRPYAPTTTLGRSG</sequence>
<keyword evidence="3" id="KW-0812">Transmembrane</keyword>
<evidence type="ECO:0000256" key="3">
    <source>
        <dbReference type="SAM" id="Phobius"/>
    </source>
</evidence>
<dbReference type="KEGG" id="bih:BIP78_1207"/>
<evidence type="ECO:0000256" key="2">
    <source>
        <dbReference type="ARBA" id="ARBA00023136"/>
    </source>
</evidence>
<dbReference type="GO" id="GO:0051301">
    <property type="term" value="P:cell division"/>
    <property type="evidence" value="ECO:0007669"/>
    <property type="project" value="UniProtKB-KW"/>
</dbReference>
<feature type="domain" description="Penicillin-binding protein transpeptidase" evidence="4">
    <location>
        <begin position="242"/>
        <end position="534"/>
    </location>
</feature>
<accession>A0A410FVB4</accession>
<dbReference type="InterPro" id="IPR012338">
    <property type="entry name" value="Beta-lactam/transpept-like"/>
</dbReference>
<dbReference type="Proteomes" id="UP000287233">
    <property type="component" value="Chromosome"/>
</dbReference>
<feature type="transmembrane region" description="Helical" evidence="3">
    <location>
        <begin position="155"/>
        <end position="177"/>
    </location>
</feature>
<keyword evidence="3" id="KW-1133">Transmembrane helix</keyword>
<dbReference type="GO" id="GO:0008658">
    <property type="term" value="F:penicillin binding"/>
    <property type="evidence" value="ECO:0007669"/>
    <property type="project" value="InterPro"/>
</dbReference>
<gene>
    <name evidence="6" type="ORF">BIP78_1207</name>
</gene>
<dbReference type="SUPFAM" id="SSF56601">
    <property type="entry name" value="beta-lactamase/transpeptidase-like"/>
    <property type="match status" value="1"/>
</dbReference>
<feature type="domain" description="Penicillin-binding protein dimerisation" evidence="5">
    <location>
        <begin position="51"/>
        <end position="193"/>
    </location>
</feature>
<dbReference type="GO" id="GO:0071555">
    <property type="term" value="P:cell wall organization"/>
    <property type="evidence" value="ECO:0007669"/>
    <property type="project" value="TreeGrafter"/>
</dbReference>
<dbReference type="Pfam" id="PF00905">
    <property type="entry name" value="Transpeptidase"/>
    <property type="match status" value="1"/>
</dbReference>